<dbReference type="AlphaFoldDB" id="A0A655BY99"/>
<organism evidence="1 2">
    <name type="scientific">Salmonella enterica subsp. enterica serovar Bovismorbificans</name>
    <dbReference type="NCBI Taxonomy" id="58097"/>
    <lineage>
        <taxon>Bacteria</taxon>
        <taxon>Pseudomonadati</taxon>
        <taxon>Pseudomonadota</taxon>
        <taxon>Gammaproteobacteria</taxon>
        <taxon>Enterobacterales</taxon>
        <taxon>Enterobacteriaceae</taxon>
        <taxon>Salmonella</taxon>
    </lineage>
</organism>
<protein>
    <submittedName>
        <fullName evidence="1">Uncharacterized protein</fullName>
    </submittedName>
</protein>
<name>A0A655BY99_SALET</name>
<gene>
    <name evidence="1" type="ORF">ERS008198_01281</name>
</gene>
<accession>A0A655BY99</accession>
<dbReference type="Proteomes" id="UP000041314">
    <property type="component" value="Unassembled WGS sequence"/>
</dbReference>
<proteinExistence type="predicted"/>
<reference evidence="1 2" key="1">
    <citation type="submission" date="2015-03" db="EMBL/GenBank/DDBJ databases">
        <authorList>
            <consortium name="Pathogen Informatics"/>
        </authorList>
    </citation>
    <scope>NUCLEOTIDE SEQUENCE [LARGE SCALE GENOMIC DNA]</scope>
    <source>
        <strain evidence="1 2">A1104</strain>
    </source>
</reference>
<evidence type="ECO:0000313" key="2">
    <source>
        <dbReference type="Proteomes" id="UP000041314"/>
    </source>
</evidence>
<sequence>MIRVPFDMENRCFGVFRTVAEAVHQQPAANGTVGAGVTGFAGAQQFILPCFR</sequence>
<dbReference type="EMBL" id="CQPA01000006">
    <property type="protein sequence ID" value="CNT86699.1"/>
    <property type="molecule type" value="Genomic_DNA"/>
</dbReference>
<evidence type="ECO:0000313" key="1">
    <source>
        <dbReference type="EMBL" id="CNT86699.1"/>
    </source>
</evidence>